<sequence>MRAGWINGPDLLVSVGQLSPTGGLGDSWTPEFGDADPFTDPSLPDPLFNGADGARAAVRRMVRAGADWIKIGANSPLRSMRMGRDITPTDDEMRALVDEARRCGRDVFAHAHTADSASAAAQAGVRSIEHGVFLDEYALDVMRQHRCWYVPTLAGIRGEGDDTYDAAHLRSVELALAARVPIAAGSDMATRPHVDLLTELRLLSEAGLGDTGALRAATSEAARLLRLDHDRGRVAQGLRADLVLLDGPEVGLEDLPQRIRAVWRNGRLVSPPDGDALANA</sequence>
<dbReference type="InterPro" id="IPR006680">
    <property type="entry name" value="Amidohydro-rel"/>
</dbReference>
<dbReference type="InterPro" id="IPR032466">
    <property type="entry name" value="Metal_Hydrolase"/>
</dbReference>
<evidence type="ECO:0000313" key="2">
    <source>
        <dbReference type="EMBL" id="MCM2387299.1"/>
    </source>
</evidence>
<name>A0ABT0UFW9_9ACTN</name>
<dbReference type="PANTHER" id="PTHR43135">
    <property type="entry name" value="ALPHA-D-RIBOSE 1-METHYLPHOSPHONATE 5-TRIPHOSPHATE DIPHOSPHATASE"/>
    <property type="match status" value="1"/>
</dbReference>
<feature type="domain" description="Amidohydrolase-related" evidence="1">
    <location>
        <begin position="50"/>
        <end position="263"/>
    </location>
</feature>
<dbReference type="SUPFAM" id="SSF51556">
    <property type="entry name" value="Metallo-dependent hydrolases"/>
    <property type="match status" value="1"/>
</dbReference>
<dbReference type="Gene3D" id="3.20.20.140">
    <property type="entry name" value="Metal-dependent hydrolases"/>
    <property type="match status" value="1"/>
</dbReference>
<evidence type="ECO:0000259" key="1">
    <source>
        <dbReference type="Pfam" id="PF01979"/>
    </source>
</evidence>
<dbReference type="PANTHER" id="PTHR43135:SF3">
    <property type="entry name" value="ALPHA-D-RIBOSE 1-METHYLPHOSPHONATE 5-TRIPHOSPHATE DIPHOSPHATASE"/>
    <property type="match status" value="1"/>
</dbReference>
<evidence type="ECO:0000313" key="3">
    <source>
        <dbReference type="Proteomes" id="UP001431429"/>
    </source>
</evidence>
<protein>
    <submittedName>
        <fullName evidence="2">Amidohydrolase family protein</fullName>
    </submittedName>
</protein>
<dbReference type="Pfam" id="PF01979">
    <property type="entry name" value="Amidohydro_1"/>
    <property type="match status" value="1"/>
</dbReference>
<accession>A0ABT0UFW9</accession>
<dbReference type="InterPro" id="IPR051781">
    <property type="entry name" value="Metallo-dep_Hydrolase"/>
</dbReference>
<dbReference type="Proteomes" id="UP001431429">
    <property type="component" value="Unassembled WGS sequence"/>
</dbReference>
<proteinExistence type="predicted"/>
<gene>
    <name evidence="2" type="ORF">NBG84_03045</name>
</gene>
<organism evidence="2 3">
    <name type="scientific">Streptomyces albipurpureus</name>
    <dbReference type="NCBI Taxonomy" id="2897419"/>
    <lineage>
        <taxon>Bacteria</taxon>
        <taxon>Bacillati</taxon>
        <taxon>Actinomycetota</taxon>
        <taxon>Actinomycetes</taxon>
        <taxon>Kitasatosporales</taxon>
        <taxon>Streptomycetaceae</taxon>
        <taxon>Streptomyces</taxon>
    </lineage>
</organism>
<dbReference type="EMBL" id="JAMQAW010000002">
    <property type="protein sequence ID" value="MCM2387299.1"/>
    <property type="molecule type" value="Genomic_DNA"/>
</dbReference>
<reference evidence="2" key="1">
    <citation type="submission" date="2022-06" db="EMBL/GenBank/DDBJ databases">
        <title>Genome public.</title>
        <authorList>
            <person name="Sun Q."/>
        </authorList>
    </citation>
    <scope>NUCLEOTIDE SEQUENCE</scope>
    <source>
        <strain evidence="2">CWNU-1</strain>
    </source>
</reference>
<keyword evidence="3" id="KW-1185">Reference proteome</keyword>
<comment type="caution">
    <text evidence="2">The sequence shown here is derived from an EMBL/GenBank/DDBJ whole genome shotgun (WGS) entry which is preliminary data.</text>
</comment>
<dbReference type="RefSeq" id="WP_250917647.1">
    <property type="nucleotide sequence ID" value="NZ_JAMQAW010000002.1"/>
</dbReference>